<evidence type="ECO:0000256" key="7">
    <source>
        <dbReference type="ARBA" id="ARBA00023136"/>
    </source>
</evidence>
<dbReference type="FunFam" id="3.40.50.300:FF:000589">
    <property type="entry name" value="ABC transporter, ATP-binding subunit"/>
    <property type="match status" value="1"/>
</dbReference>
<keyword evidence="6" id="KW-1278">Translocase</keyword>
<keyword evidence="11" id="KW-1185">Reference proteome</keyword>
<dbReference type="InterPro" id="IPR003593">
    <property type="entry name" value="AAA+_ATPase"/>
</dbReference>
<dbReference type="InterPro" id="IPR050763">
    <property type="entry name" value="ABC_transporter_ATP-binding"/>
</dbReference>
<dbReference type="PROSITE" id="PS00211">
    <property type="entry name" value="ABC_TRANSPORTER_1"/>
    <property type="match status" value="1"/>
</dbReference>
<organism evidence="10 11">
    <name type="scientific">Paraoerskovia marina</name>
    <dbReference type="NCBI Taxonomy" id="545619"/>
    <lineage>
        <taxon>Bacteria</taxon>
        <taxon>Bacillati</taxon>
        <taxon>Actinomycetota</taxon>
        <taxon>Actinomycetes</taxon>
        <taxon>Micrococcales</taxon>
        <taxon>Cellulomonadaceae</taxon>
        <taxon>Paraoerskovia</taxon>
    </lineage>
</organism>
<evidence type="ECO:0000313" key="11">
    <source>
        <dbReference type="Proteomes" id="UP000185663"/>
    </source>
</evidence>
<name>A0A1H1TGU3_9CELL</name>
<keyword evidence="4" id="KW-0547">Nucleotide-binding</keyword>
<dbReference type="EMBL" id="LT629776">
    <property type="protein sequence ID" value="SDS59430.1"/>
    <property type="molecule type" value="Genomic_DNA"/>
</dbReference>
<dbReference type="AlphaFoldDB" id="A0A1H1TGU3"/>
<keyword evidence="5 10" id="KW-0067">ATP-binding</keyword>
<gene>
    <name evidence="10" type="ORF">SAMN04489860_1898</name>
</gene>
<accession>A0A1H1TGU3</accession>
<reference evidence="10 11" key="1">
    <citation type="submission" date="2016-10" db="EMBL/GenBank/DDBJ databases">
        <authorList>
            <person name="de Groot N.N."/>
        </authorList>
    </citation>
    <scope>NUCLEOTIDE SEQUENCE [LARGE SCALE GENOMIC DNA]</scope>
    <source>
        <strain evidence="10 11">DSM 22126</strain>
    </source>
</reference>
<evidence type="ECO:0000259" key="9">
    <source>
        <dbReference type="PROSITE" id="PS50893"/>
    </source>
</evidence>
<evidence type="ECO:0000256" key="3">
    <source>
        <dbReference type="ARBA" id="ARBA00022475"/>
    </source>
</evidence>
<sequence>MSNPALVVRDLTKSYDGRPVVDRLSMEAHAGQVTAVLGPNGAGKTTTIECCEGLRTPDSGEIRVLGMDPAAEASAARARVGVMLQDGGLPSGARALEVLTHVSTMYARPRSVDDLVDRLGLAGFAGTTVRRLSGGQRQRLALAIAVVGRPELVFLDEPSAGLDPQSRRAVWDLVRELRDTGVAIVLTTHLMDEAENLADRVYVVDHGSVVAEGTTEQLLAGREQTIRVETSTGLDVAIAASLLSQDTGSDWNAVEESPGVYLLHGEVTPAALRATTTWLVQADALAHRISTGRRTLEDVFLELTGRTLR</sequence>
<dbReference type="GO" id="GO:0005886">
    <property type="term" value="C:plasma membrane"/>
    <property type="evidence" value="ECO:0007669"/>
    <property type="project" value="UniProtKB-SubCell"/>
</dbReference>
<feature type="domain" description="ABC transporter" evidence="9">
    <location>
        <begin position="6"/>
        <end position="231"/>
    </location>
</feature>
<dbReference type="PANTHER" id="PTHR42711:SF16">
    <property type="entry name" value="ABC TRANSPORTER ATP-BINDING PROTEIN"/>
    <property type="match status" value="1"/>
</dbReference>
<dbReference type="GO" id="GO:0046677">
    <property type="term" value="P:response to antibiotic"/>
    <property type="evidence" value="ECO:0007669"/>
    <property type="project" value="UniProtKB-KW"/>
</dbReference>
<dbReference type="STRING" id="545619.SAMN04489860_1898"/>
<dbReference type="RefSeq" id="WP_231959173.1">
    <property type="nucleotide sequence ID" value="NZ_LT629776.1"/>
</dbReference>
<dbReference type="Proteomes" id="UP000185663">
    <property type="component" value="Chromosome I"/>
</dbReference>
<dbReference type="PANTHER" id="PTHR42711">
    <property type="entry name" value="ABC TRANSPORTER ATP-BINDING PROTEIN"/>
    <property type="match status" value="1"/>
</dbReference>
<evidence type="ECO:0000256" key="8">
    <source>
        <dbReference type="ARBA" id="ARBA00023251"/>
    </source>
</evidence>
<evidence type="ECO:0000256" key="4">
    <source>
        <dbReference type="ARBA" id="ARBA00022741"/>
    </source>
</evidence>
<evidence type="ECO:0000256" key="6">
    <source>
        <dbReference type="ARBA" id="ARBA00022967"/>
    </source>
</evidence>
<dbReference type="InterPro" id="IPR003439">
    <property type="entry name" value="ABC_transporter-like_ATP-bd"/>
</dbReference>
<evidence type="ECO:0000256" key="1">
    <source>
        <dbReference type="ARBA" id="ARBA00004202"/>
    </source>
</evidence>
<dbReference type="InterPro" id="IPR017871">
    <property type="entry name" value="ABC_transporter-like_CS"/>
</dbReference>
<keyword evidence="7" id="KW-0472">Membrane</keyword>
<evidence type="ECO:0000256" key="5">
    <source>
        <dbReference type="ARBA" id="ARBA00022840"/>
    </source>
</evidence>
<protein>
    <submittedName>
        <fullName evidence="10">ABC-2 type transport system ATP-binding protein</fullName>
    </submittedName>
</protein>
<dbReference type="InterPro" id="IPR027417">
    <property type="entry name" value="P-loop_NTPase"/>
</dbReference>
<keyword evidence="8" id="KW-0046">Antibiotic resistance</keyword>
<proteinExistence type="predicted"/>
<dbReference type="GO" id="GO:0005524">
    <property type="term" value="F:ATP binding"/>
    <property type="evidence" value="ECO:0007669"/>
    <property type="project" value="UniProtKB-KW"/>
</dbReference>
<dbReference type="CDD" id="cd03230">
    <property type="entry name" value="ABC_DR_subfamily_A"/>
    <property type="match status" value="1"/>
</dbReference>
<comment type="subcellular location">
    <subcellularLocation>
        <location evidence="1">Cell membrane</location>
        <topology evidence="1">Peripheral membrane protein</topology>
    </subcellularLocation>
</comment>
<keyword evidence="3" id="KW-1003">Cell membrane</keyword>
<dbReference type="Pfam" id="PF00005">
    <property type="entry name" value="ABC_tran"/>
    <property type="match status" value="1"/>
</dbReference>
<evidence type="ECO:0000313" key="10">
    <source>
        <dbReference type="EMBL" id="SDS59430.1"/>
    </source>
</evidence>
<dbReference type="eggNOG" id="COG1131">
    <property type="taxonomic scope" value="Bacteria"/>
</dbReference>
<dbReference type="PROSITE" id="PS50893">
    <property type="entry name" value="ABC_TRANSPORTER_2"/>
    <property type="match status" value="1"/>
</dbReference>
<evidence type="ECO:0000256" key="2">
    <source>
        <dbReference type="ARBA" id="ARBA00022448"/>
    </source>
</evidence>
<keyword evidence="2" id="KW-0813">Transport</keyword>
<dbReference type="SMART" id="SM00382">
    <property type="entry name" value="AAA"/>
    <property type="match status" value="1"/>
</dbReference>
<dbReference type="SUPFAM" id="SSF52540">
    <property type="entry name" value="P-loop containing nucleoside triphosphate hydrolases"/>
    <property type="match status" value="1"/>
</dbReference>
<dbReference type="Gene3D" id="3.40.50.300">
    <property type="entry name" value="P-loop containing nucleotide triphosphate hydrolases"/>
    <property type="match status" value="1"/>
</dbReference>
<dbReference type="GO" id="GO:0016887">
    <property type="term" value="F:ATP hydrolysis activity"/>
    <property type="evidence" value="ECO:0007669"/>
    <property type="project" value="InterPro"/>
</dbReference>